<feature type="region of interest" description="Disordered" evidence="1">
    <location>
        <begin position="50"/>
        <end position="77"/>
    </location>
</feature>
<feature type="region of interest" description="Disordered" evidence="1">
    <location>
        <begin position="1"/>
        <end position="21"/>
    </location>
</feature>
<organism evidence="2 3">
    <name type="scientific">Portunus trituberculatus</name>
    <name type="common">Swimming crab</name>
    <name type="synonym">Neptunus trituberculatus</name>
    <dbReference type="NCBI Taxonomy" id="210409"/>
    <lineage>
        <taxon>Eukaryota</taxon>
        <taxon>Metazoa</taxon>
        <taxon>Ecdysozoa</taxon>
        <taxon>Arthropoda</taxon>
        <taxon>Crustacea</taxon>
        <taxon>Multicrustacea</taxon>
        <taxon>Malacostraca</taxon>
        <taxon>Eumalacostraca</taxon>
        <taxon>Eucarida</taxon>
        <taxon>Decapoda</taxon>
        <taxon>Pleocyemata</taxon>
        <taxon>Brachyura</taxon>
        <taxon>Eubrachyura</taxon>
        <taxon>Portunoidea</taxon>
        <taxon>Portunidae</taxon>
        <taxon>Portuninae</taxon>
        <taxon>Portunus</taxon>
    </lineage>
</organism>
<sequence length="77" mass="8951">MKRSGDWRNKPQGNKQRKTQFNNCAPDASMINVEIKGEDGRGERRITMMAKEQDHEWRDKPMASSDTHEEQKNTSAM</sequence>
<evidence type="ECO:0000256" key="1">
    <source>
        <dbReference type="SAM" id="MobiDB-lite"/>
    </source>
</evidence>
<comment type="caution">
    <text evidence="2">The sequence shown here is derived from an EMBL/GenBank/DDBJ whole genome shotgun (WGS) entry which is preliminary data.</text>
</comment>
<dbReference type="Proteomes" id="UP000324222">
    <property type="component" value="Unassembled WGS sequence"/>
</dbReference>
<gene>
    <name evidence="2" type="ORF">E2C01_061686</name>
</gene>
<accession>A0A5B7HCJ0</accession>
<proteinExistence type="predicted"/>
<feature type="compositionally biased region" description="Polar residues" evidence="1">
    <location>
        <begin position="11"/>
        <end position="21"/>
    </location>
</feature>
<keyword evidence="3" id="KW-1185">Reference proteome</keyword>
<evidence type="ECO:0000313" key="3">
    <source>
        <dbReference type="Proteomes" id="UP000324222"/>
    </source>
</evidence>
<reference evidence="2 3" key="1">
    <citation type="submission" date="2019-05" db="EMBL/GenBank/DDBJ databases">
        <title>Another draft genome of Portunus trituberculatus and its Hox gene families provides insights of decapod evolution.</title>
        <authorList>
            <person name="Jeong J.-H."/>
            <person name="Song I."/>
            <person name="Kim S."/>
            <person name="Choi T."/>
            <person name="Kim D."/>
            <person name="Ryu S."/>
            <person name="Kim W."/>
        </authorList>
    </citation>
    <scope>NUCLEOTIDE SEQUENCE [LARGE SCALE GENOMIC DNA]</scope>
    <source>
        <tissue evidence="2">Muscle</tissue>
    </source>
</reference>
<dbReference type="EMBL" id="VSRR010026337">
    <property type="protein sequence ID" value="MPC67509.1"/>
    <property type="molecule type" value="Genomic_DNA"/>
</dbReference>
<name>A0A5B7HCJ0_PORTR</name>
<evidence type="ECO:0000313" key="2">
    <source>
        <dbReference type="EMBL" id="MPC67509.1"/>
    </source>
</evidence>
<protein>
    <submittedName>
        <fullName evidence="2">Uncharacterized protein</fullName>
    </submittedName>
</protein>
<dbReference type="AlphaFoldDB" id="A0A5B7HCJ0"/>